<sequence length="506" mass="56914">MSKRRTLGTSSNSSASNVSSNSSREDSSDQTSSTSLSSGNDSSKTSSAARRKQGAKAHQEAGYPDHSRTERQRSVTAFLNKLFRMVSETSTNELIHWSVDGKSFIVEHQDDFSKALLPRYFKHNTFASFVRQLNMYNFHKVPHVEQRTLISDTMKDIWEFSNPNFQQGRPDLLSFVYRKRIQEREQTKPESNVHALLQTSQSIRQRQSELSAEILSMKSDFQTLWNDTLELREKQQEKQEVFAKIVQFLSYITRLSVESNTNGENTMGEALSRKLLACPDTNELLKLAAQQNELRAAKSGWPVAAVTLSDEEVNNTIASTVRSVNAIASDIEHLNRNVELLAKRYNYNFDSDEHNYAPTGGALDHGVDNELNIIQYQHTGKRQNNPMEDHPTYKKRAGSIDMNPSEWPPPPTTNMMSDSLPTIAMRRATARAIVPPILSETRLVERFPPPFPVVVVPLPTEVPSHLVDGTSYDATALGYEDFAACDYTTGQDSMNEFSGLFGPPPI</sequence>
<feature type="domain" description="HSF-type DNA-binding" evidence="9">
    <location>
        <begin position="74"/>
        <end position="179"/>
    </location>
</feature>
<keyword evidence="5" id="KW-0804">Transcription</keyword>
<dbReference type="GO" id="GO:0043565">
    <property type="term" value="F:sequence-specific DNA binding"/>
    <property type="evidence" value="ECO:0007669"/>
    <property type="project" value="InterPro"/>
</dbReference>
<evidence type="ECO:0000313" key="11">
    <source>
        <dbReference type="Proteomes" id="UP000612746"/>
    </source>
</evidence>
<keyword evidence="4" id="KW-0238">DNA-binding</keyword>
<dbReference type="InterPro" id="IPR000232">
    <property type="entry name" value="HSF_DNA-bd"/>
</dbReference>
<feature type="region of interest" description="Disordered" evidence="8">
    <location>
        <begin position="1"/>
        <end position="71"/>
    </location>
</feature>
<evidence type="ECO:0000313" key="10">
    <source>
        <dbReference type="EMBL" id="KAG2172140.1"/>
    </source>
</evidence>
<evidence type="ECO:0000256" key="7">
    <source>
        <dbReference type="RuleBase" id="RU004020"/>
    </source>
</evidence>
<keyword evidence="3" id="KW-0805">Transcription regulation</keyword>
<comment type="subcellular location">
    <subcellularLocation>
        <location evidence="1">Nucleus</location>
    </subcellularLocation>
</comment>
<dbReference type="Pfam" id="PF00447">
    <property type="entry name" value="HSF_DNA-bind"/>
    <property type="match status" value="1"/>
</dbReference>
<dbReference type="Proteomes" id="UP000612746">
    <property type="component" value="Unassembled WGS sequence"/>
</dbReference>
<dbReference type="Gene3D" id="1.10.10.10">
    <property type="entry name" value="Winged helix-like DNA-binding domain superfamily/Winged helix DNA-binding domain"/>
    <property type="match status" value="1"/>
</dbReference>
<evidence type="ECO:0000256" key="3">
    <source>
        <dbReference type="ARBA" id="ARBA00023015"/>
    </source>
</evidence>
<dbReference type="SUPFAM" id="SSF46785">
    <property type="entry name" value="Winged helix' DNA-binding domain"/>
    <property type="match status" value="1"/>
</dbReference>
<gene>
    <name evidence="10" type="ORF">INT44_006609</name>
</gene>
<evidence type="ECO:0000256" key="4">
    <source>
        <dbReference type="ARBA" id="ARBA00023125"/>
    </source>
</evidence>
<proteinExistence type="inferred from homology"/>
<dbReference type="PANTHER" id="PTHR10015:SF427">
    <property type="entry name" value="HEAT SHOCK FACTOR PROTEIN"/>
    <property type="match status" value="1"/>
</dbReference>
<evidence type="ECO:0000256" key="1">
    <source>
        <dbReference type="ARBA" id="ARBA00004123"/>
    </source>
</evidence>
<evidence type="ECO:0000256" key="5">
    <source>
        <dbReference type="ARBA" id="ARBA00023163"/>
    </source>
</evidence>
<feature type="compositionally biased region" description="Low complexity" evidence="8">
    <location>
        <begin position="9"/>
        <end position="22"/>
    </location>
</feature>
<dbReference type="InterPro" id="IPR036388">
    <property type="entry name" value="WH-like_DNA-bd_sf"/>
</dbReference>
<accession>A0A8H7PDX6</accession>
<dbReference type="GO" id="GO:0003700">
    <property type="term" value="F:DNA-binding transcription factor activity"/>
    <property type="evidence" value="ECO:0007669"/>
    <property type="project" value="InterPro"/>
</dbReference>
<dbReference type="FunFam" id="1.10.10.10:FF:000027">
    <property type="entry name" value="Heat shock transcription factor 1"/>
    <property type="match status" value="1"/>
</dbReference>
<organism evidence="10 11">
    <name type="scientific">Umbelopsis vinacea</name>
    <dbReference type="NCBI Taxonomy" id="44442"/>
    <lineage>
        <taxon>Eukaryota</taxon>
        <taxon>Fungi</taxon>
        <taxon>Fungi incertae sedis</taxon>
        <taxon>Mucoromycota</taxon>
        <taxon>Mucoromycotina</taxon>
        <taxon>Umbelopsidomycetes</taxon>
        <taxon>Umbelopsidales</taxon>
        <taxon>Umbelopsidaceae</taxon>
        <taxon>Umbelopsis</taxon>
    </lineage>
</organism>
<reference evidence="10" key="1">
    <citation type="submission" date="2020-12" db="EMBL/GenBank/DDBJ databases">
        <title>Metabolic potential, ecology and presence of endohyphal bacteria is reflected in genomic diversity of Mucoromycotina.</title>
        <authorList>
            <person name="Muszewska A."/>
            <person name="Okrasinska A."/>
            <person name="Steczkiewicz K."/>
            <person name="Drgas O."/>
            <person name="Orlowska M."/>
            <person name="Perlinska-Lenart U."/>
            <person name="Aleksandrzak-Piekarczyk T."/>
            <person name="Szatraj K."/>
            <person name="Zielenkiewicz U."/>
            <person name="Pilsyk S."/>
            <person name="Malc E."/>
            <person name="Mieczkowski P."/>
            <person name="Kruszewska J.S."/>
            <person name="Biernat P."/>
            <person name="Pawlowska J."/>
        </authorList>
    </citation>
    <scope>NUCLEOTIDE SEQUENCE</scope>
    <source>
        <strain evidence="10">WA0000051536</strain>
    </source>
</reference>
<dbReference type="AlphaFoldDB" id="A0A8H7PDX6"/>
<dbReference type="PANTHER" id="PTHR10015">
    <property type="entry name" value="HEAT SHOCK TRANSCRIPTION FACTOR"/>
    <property type="match status" value="1"/>
</dbReference>
<keyword evidence="6" id="KW-0539">Nucleus</keyword>
<evidence type="ECO:0000256" key="8">
    <source>
        <dbReference type="SAM" id="MobiDB-lite"/>
    </source>
</evidence>
<dbReference type="EMBL" id="JAEPRA010000026">
    <property type="protein sequence ID" value="KAG2172140.1"/>
    <property type="molecule type" value="Genomic_DNA"/>
</dbReference>
<comment type="caution">
    <text evidence="10">The sequence shown here is derived from an EMBL/GenBank/DDBJ whole genome shotgun (WGS) entry which is preliminary data.</text>
</comment>
<dbReference type="OrthoDB" id="60033at2759"/>
<dbReference type="PRINTS" id="PR00056">
    <property type="entry name" value="HSFDOMAIN"/>
</dbReference>
<dbReference type="SMART" id="SM00415">
    <property type="entry name" value="HSF"/>
    <property type="match status" value="1"/>
</dbReference>
<dbReference type="GO" id="GO:0005634">
    <property type="term" value="C:nucleus"/>
    <property type="evidence" value="ECO:0007669"/>
    <property type="project" value="UniProtKB-SubCell"/>
</dbReference>
<feature type="compositionally biased region" description="Low complexity" evidence="8">
    <location>
        <begin position="29"/>
        <end position="47"/>
    </location>
</feature>
<evidence type="ECO:0000256" key="2">
    <source>
        <dbReference type="ARBA" id="ARBA00006403"/>
    </source>
</evidence>
<feature type="compositionally biased region" description="Basic and acidic residues" evidence="8">
    <location>
        <begin position="57"/>
        <end position="71"/>
    </location>
</feature>
<name>A0A8H7PDX6_9FUNG</name>
<comment type="similarity">
    <text evidence="2 7">Belongs to the HSF family.</text>
</comment>
<evidence type="ECO:0000256" key="6">
    <source>
        <dbReference type="ARBA" id="ARBA00023242"/>
    </source>
</evidence>
<keyword evidence="11" id="KW-1185">Reference proteome</keyword>
<protein>
    <recommendedName>
        <fullName evidence="9">HSF-type DNA-binding domain-containing protein</fullName>
    </recommendedName>
</protein>
<dbReference type="InterPro" id="IPR036390">
    <property type="entry name" value="WH_DNA-bd_sf"/>
</dbReference>
<evidence type="ECO:0000259" key="9">
    <source>
        <dbReference type="SMART" id="SM00415"/>
    </source>
</evidence>